<dbReference type="Proteomes" id="UP000799444">
    <property type="component" value="Unassembled WGS sequence"/>
</dbReference>
<dbReference type="OrthoDB" id="3777149at2759"/>
<evidence type="ECO:0000313" key="2">
    <source>
        <dbReference type="EMBL" id="KAF2726581.1"/>
    </source>
</evidence>
<keyword evidence="1" id="KW-1133">Transmembrane helix</keyword>
<name>A0A9P4QKL3_9PLEO</name>
<accession>A0A9P4QKL3</accession>
<keyword evidence="3" id="KW-1185">Reference proteome</keyword>
<evidence type="ECO:0000313" key="3">
    <source>
        <dbReference type="Proteomes" id="UP000799444"/>
    </source>
</evidence>
<dbReference type="EMBL" id="ML996432">
    <property type="protein sequence ID" value="KAF2726581.1"/>
    <property type="molecule type" value="Genomic_DNA"/>
</dbReference>
<keyword evidence="1" id="KW-0472">Membrane</keyword>
<protein>
    <submittedName>
        <fullName evidence="2">Uncharacterized protein</fullName>
    </submittedName>
</protein>
<keyword evidence="1" id="KW-0812">Transmembrane</keyword>
<feature type="transmembrane region" description="Helical" evidence="1">
    <location>
        <begin position="180"/>
        <end position="208"/>
    </location>
</feature>
<proteinExistence type="predicted"/>
<reference evidence="2" key="1">
    <citation type="journal article" date="2020" name="Stud. Mycol.">
        <title>101 Dothideomycetes genomes: a test case for predicting lifestyles and emergence of pathogens.</title>
        <authorList>
            <person name="Haridas S."/>
            <person name="Albert R."/>
            <person name="Binder M."/>
            <person name="Bloem J."/>
            <person name="Labutti K."/>
            <person name="Salamov A."/>
            <person name="Andreopoulos B."/>
            <person name="Baker S."/>
            <person name="Barry K."/>
            <person name="Bills G."/>
            <person name="Bluhm B."/>
            <person name="Cannon C."/>
            <person name="Castanera R."/>
            <person name="Culley D."/>
            <person name="Daum C."/>
            <person name="Ezra D."/>
            <person name="Gonzalez J."/>
            <person name="Henrissat B."/>
            <person name="Kuo A."/>
            <person name="Liang C."/>
            <person name="Lipzen A."/>
            <person name="Lutzoni F."/>
            <person name="Magnuson J."/>
            <person name="Mondo S."/>
            <person name="Nolan M."/>
            <person name="Ohm R."/>
            <person name="Pangilinan J."/>
            <person name="Park H.-J."/>
            <person name="Ramirez L."/>
            <person name="Alfaro M."/>
            <person name="Sun H."/>
            <person name="Tritt A."/>
            <person name="Yoshinaga Y."/>
            <person name="Zwiers L.-H."/>
            <person name="Turgeon B."/>
            <person name="Goodwin S."/>
            <person name="Spatafora J."/>
            <person name="Crous P."/>
            <person name="Grigoriev I."/>
        </authorList>
    </citation>
    <scope>NUCLEOTIDE SEQUENCE</scope>
    <source>
        <strain evidence="2">CBS 125425</strain>
    </source>
</reference>
<dbReference type="AlphaFoldDB" id="A0A9P4QKL3"/>
<feature type="transmembrane region" description="Helical" evidence="1">
    <location>
        <begin position="140"/>
        <end position="160"/>
    </location>
</feature>
<sequence>MALILLIGFILCFLAGLVLSVVLIYQDIMPHTTNGIIEHDYFWEKILAILFGISQTGLSIAGIIAIALPANTELLARHSHSMYPSASRRHKCKNPHSNPLLARVLHILNLPPWVIRLAYATTVLTAPNTAYRIKDENTCFVYESALLSRVVIASLISLAVSRRQLEKHKSLGPGLVNLPFIRLLMVFIVTNAIVASCHMCGAIVLYSLSFASEKTNTYLRQGIFLVRLELLTLHNLMWTGLYICTITEYFLTLLPKH</sequence>
<comment type="caution">
    <text evidence="2">The sequence shown here is derived from an EMBL/GenBank/DDBJ whole genome shotgun (WGS) entry which is preliminary data.</text>
</comment>
<gene>
    <name evidence="2" type="ORF">EJ04DRAFT_453061</name>
</gene>
<organism evidence="2 3">
    <name type="scientific">Polyplosphaeria fusca</name>
    <dbReference type="NCBI Taxonomy" id="682080"/>
    <lineage>
        <taxon>Eukaryota</taxon>
        <taxon>Fungi</taxon>
        <taxon>Dikarya</taxon>
        <taxon>Ascomycota</taxon>
        <taxon>Pezizomycotina</taxon>
        <taxon>Dothideomycetes</taxon>
        <taxon>Pleosporomycetidae</taxon>
        <taxon>Pleosporales</taxon>
        <taxon>Tetraplosphaeriaceae</taxon>
        <taxon>Polyplosphaeria</taxon>
    </lineage>
</organism>
<feature type="transmembrane region" description="Helical" evidence="1">
    <location>
        <begin position="236"/>
        <end position="254"/>
    </location>
</feature>
<evidence type="ECO:0000256" key="1">
    <source>
        <dbReference type="SAM" id="Phobius"/>
    </source>
</evidence>
<feature type="transmembrane region" description="Helical" evidence="1">
    <location>
        <begin position="46"/>
        <end position="68"/>
    </location>
</feature>